<dbReference type="Proteomes" id="UP001360560">
    <property type="component" value="Unassembled WGS sequence"/>
</dbReference>
<feature type="transmembrane region" description="Helical" evidence="2">
    <location>
        <begin position="12"/>
        <end position="31"/>
    </location>
</feature>
<gene>
    <name evidence="3" type="ORF">DASC09_027570</name>
</gene>
<dbReference type="AlphaFoldDB" id="A0AAV5QLD9"/>
<protein>
    <submittedName>
        <fullName evidence="3">Uncharacterized protein</fullName>
    </submittedName>
</protein>
<evidence type="ECO:0000313" key="3">
    <source>
        <dbReference type="EMBL" id="GMM35432.1"/>
    </source>
</evidence>
<proteinExistence type="predicted"/>
<keyword evidence="4" id="KW-1185">Reference proteome</keyword>
<dbReference type="GeneID" id="90073411"/>
<accession>A0AAV5QLD9</accession>
<organism evidence="3 4">
    <name type="scientific">Saccharomycopsis crataegensis</name>
    <dbReference type="NCBI Taxonomy" id="43959"/>
    <lineage>
        <taxon>Eukaryota</taxon>
        <taxon>Fungi</taxon>
        <taxon>Dikarya</taxon>
        <taxon>Ascomycota</taxon>
        <taxon>Saccharomycotina</taxon>
        <taxon>Saccharomycetes</taxon>
        <taxon>Saccharomycopsidaceae</taxon>
        <taxon>Saccharomycopsis</taxon>
    </lineage>
</organism>
<keyword evidence="2" id="KW-0472">Membrane</keyword>
<evidence type="ECO:0000313" key="4">
    <source>
        <dbReference type="Proteomes" id="UP001360560"/>
    </source>
</evidence>
<evidence type="ECO:0000256" key="1">
    <source>
        <dbReference type="SAM" id="MobiDB-lite"/>
    </source>
</evidence>
<feature type="transmembrane region" description="Helical" evidence="2">
    <location>
        <begin position="43"/>
        <end position="63"/>
    </location>
</feature>
<reference evidence="3 4" key="1">
    <citation type="journal article" date="2023" name="Elife">
        <title>Identification of key yeast species and microbe-microbe interactions impacting larval growth of Drosophila in the wild.</title>
        <authorList>
            <person name="Mure A."/>
            <person name="Sugiura Y."/>
            <person name="Maeda R."/>
            <person name="Honda K."/>
            <person name="Sakurai N."/>
            <person name="Takahashi Y."/>
            <person name="Watada M."/>
            <person name="Katoh T."/>
            <person name="Gotoh A."/>
            <person name="Gotoh Y."/>
            <person name="Taniguchi I."/>
            <person name="Nakamura K."/>
            <person name="Hayashi T."/>
            <person name="Katayama T."/>
            <person name="Uemura T."/>
            <person name="Hattori Y."/>
        </authorList>
    </citation>
    <scope>NUCLEOTIDE SEQUENCE [LARGE SCALE GENOMIC DNA]</scope>
    <source>
        <strain evidence="3 4">SC-9</strain>
    </source>
</reference>
<comment type="caution">
    <text evidence="3">The sequence shown here is derived from an EMBL/GenBank/DDBJ whole genome shotgun (WGS) entry which is preliminary data.</text>
</comment>
<dbReference type="EMBL" id="BTFZ01000006">
    <property type="protein sequence ID" value="GMM35432.1"/>
    <property type="molecule type" value="Genomic_DNA"/>
</dbReference>
<keyword evidence="2" id="KW-0812">Transmembrane</keyword>
<feature type="compositionally biased region" description="Basic residues" evidence="1">
    <location>
        <begin position="143"/>
        <end position="157"/>
    </location>
</feature>
<feature type="region of interest" description="Disordered" evidence="1">
    <location>
        <begin position="135"/>
        <end position="163"/>
    </location>
</feature>
<dbReference type="RefSeq" id="XP_064852432.1">
    <property type="nucleotide sequence ID" value="XM_064996360.1"/>
</dbReference>
<name>A0AAV5QLD9_9ASCO</name>
<keyword evidence="2" id="KW-1133">Transmembrane helix</keyword>
<evidence type="ECO:0000256" key="2">
    <source>
        <dbReference type="SAM" id="Phobius"/>
    </source>
</evidence>
<sequence>MDSVLYRNPIEALAAIVVWVSLFWVFALALSRVYSYFRLEKPIWKCFLIVWMVLIRPLFPSFVVNHSLFFLAGLMCLLLEEIKCLISLLSFQSERKIDLTKTPMNNKPLKVGTDTTISSGAIPVLKKFYNVTKPKSSSFSQKQSRHSMHHRGPRKSKSTPERRAIVKDYPFPRLDFSQAIVNIIRRMAAVMNEVRDCNFDSDEFSR</sequence>